<keyword evidence="6 12" id="KW-0812">Transmembrane</keyword>
<evidence type="ECO:0000313" key="14">
    <source>
        <dbReference type="Proteomes" id="UP000598146"/>
    </source>
</evidence>
<feature type="transmembrane region" description="Helical" evidence="12">
    <location>
        <begin position="236"/>
        <end position="255"/>
    </location>
</feature>
<evidence type="ECO:0000256" key="8">
    <source>
        <dbReference type="ARBA" id="ARBA00022982"/>
    </source>
</evidence>
<feature type="transmembrane region" description="Helical" evidence="12">
    <location>
        <begin position="78"/>
        <end position="101"/>
    </location>
</feature>
<dbReference type="GO" id="GO:0019646">
    <property type="term" value="P:aerobic electron transport chain"/>
    <property type="evidence" value="ECO:0007669"/>
    <property type="project" value="InterPro"/>
</dbReference>
<comment type="subcellular location">
    <subcellularLocation>
        <location evidence="1">Cell membrane</location>
        <topology evidence="1">Multi-pass membrane protein</topology>
    </subcellularLocation>
</comment>
<dbReference type="Proteomes" id="UP000598146">
    <property type="component" value="Unassembled WGS sequence"/>
</dbReference>
<proteinExistence type="inferred from homology"/>
<feature type="transmembrane region" description="Helical" evidence="12">
    <location>
        <begin position="202"/>
        <end position="224"/>
    </location>
</feature>
<dbReference type="GO" id="GO:0046872">
    <property type="term" value="F:metal ion binding"/>
    <property type="evidence" value="ECO:0007669"/>
    <property type="project" value="UniProtKB-UniRule"/>
</dbReference>
<dbReference type="GO" id="GO:0070069">
    <property type="term" value="C:cytochrome complex"/>
    <property type="evidence" value="ECO:0007669"/>
    <property type="project" value="UniProtKB-UniRule"/>
</dbReference>
<evidence type="ECO:0000256" key="4">
    <source>
        <dbReference type="ARBA" id="ARBA00022475"/>
    </source>
</evidence>
<feature type="transmembrane region" description="Helical" evidence="12">
    <location>
        <begin position="425"/>
        <end position="447"/>
    </location>
</feature>
<name>A0A931C703_9ACTN</name>
<dbReference type="GO" id="GO:0016682">
    <property type="term" value="F:oxidoreductase activity, acting on diphenols and related substances as donors, oxygen as acceptor"/>
    <property type="evidence" value="ECO:0007669"/>
    <property type="project" value="TreeGrafter"/>
</dbReference>
<keyword evidence="8 12" id="KW-0249">Electron transport</keyword>
<keyword evidence="3 12" id="KW-0813">Transport</keyword>
<organism evidence="13 14">
    <name type="scientific">Actinoplanes aureus</name>
    <dbReference type="NCBI Taxonomy" id="2792083"/>
    <lineage>
        <taxon>Bacteria</taxon>
        <taxon>Bacillati</taxon>
        <taxon>Actinomycetota</taxon>
        <taxon>Actinomycetes</taxon>
        <taxon>Micromonosporales</taxon>
        <taxon>Micromonosporaceae</taxon>
        <taxon>Actinoplanes</taxon>
    </lineage>
</organism>
<feature type="transmembrane region" description="Helical" evidence="12">
    <location>
        <begin position="113"/>
        <end position="135"/>
    </location>
</feature>
<evidence type="ECO:0000256" key="5">
    <source>
        <dbReference type="ARBA" id="ARBA00022617"/>
    </source>
</evidence>
<feature type="transmembrane region" description="Helical" evidence="12">
    <location>
        <begin position="375"/>
        <end position="397"/>
    </location>
</feature>
<reference evidence="13" key="1">
    <citation type="submission" date="2020-11" db="EMBL/GenBank/DDBJ databases">
        <title>Isolation and identification of active actinomycetes.</title>
        <authorList>
            <person name="Sun X."/>
        </authorList>
    </citation>
    <scope>NUCLEOTIDE SEQUENCE</scope>
    <source>
        <strain evidence="13">NEAU-A11</strain>
    </source>
</reference>
<gene>
    <name evidence="13" type="ORF">I4J89_24400</name>
</gene>
<keyword evidence="14" id="KW-1185">Reference proteome</keyword>
<dbReference type="Pfam" id="PF01654">
    <property type="entry name" value="Cyt_bd_oxida_I"/>
    <property type="match status" value="1"/>
</dbReference>
<dbReference type="EMBL" id="JADQTO010000011">
    <property type="protein sequence ID" value="MBG0564594.1"/>
    <property type="molecule type" value="Genomic_DNA"/>
</dbReference>
<evidence type="ECO:0000256" key="12">
    <source>
        <dbReference type="PIRNR" id="PIRNR006446"/>
    </source>
</evidence>
<feature type="transmembrane region" description="Helical" evidence="12">
    <location>
        <begin position="147"/>
        <end position="170"/>
    </location>
</feature>
<evidence type="ECO:0000256" key="3">
    <source>
        <dbReference type="ARBA" id="ARBA00022448"/>
    </source>
</evidence>
<dbReference type="RefSeq" id="WP_196416368.1">
    <property type="nucleotide sequence ID" value="NZ_JADQTO010000011.1"/>
</dbReference>
<evidence type="ECO:0000256" key="11">
    <source>
        <dbReference type="ARBA" id="ARBA00023136"/>
    </source>
</evidence>
<evidence type="ECO:0000256" key="7">
    <source>
        <dbReference type="ARBA" id="ARBA00022723"/>
    </source>
</evidence>
<dbReference type="InterPro" id="IPR002585">
    <property type="entry name" value="Cyt-d_ubiquinol_oxidase_su_1"/>
</dbReference>
<evidence type="ECO:0000256" key="9">
    <source>
        <dbReference type="ARBA" id="ARBA00022989"/>
    </source>
</evidence>
<keyword evidence="5 12" id="KW-0349">Heme</keyword>
<evidence type="ECO:0000256" key="2">
    <source>
        <dbReference type="ARBA" id="ARBA00009819"/>
    </source>
</evidence>
<evidence type="ECO:0000256" key="6">
    <source>
        <dbReference type="ARBA" id="ARBA00022692"/>
    </source>
</evidence>
<dbReference type="PANTHER" id="PTHR30365">
    <property type="entry name" value="CYTOCHROME D UBIQUINOL OXIDASE"/>
    <property type="match status" value="1"/>
</dbReference>
<comment type="caution">
    <text evidence="13">The sequence shown here is derived from an EMBL/GenBank/DDBJ whole genome shotgun (WGS) entry which is preliminary data.</text>
</comment>
<accession>A0A931C703</accession>
<dbReference type="PANTHER" id="PTHR30365:SF14">
    <property type="entry name" value="CYTOCHROME BD MENAQUINOL OXIDASE SUBUNIT I-RELATED"/>
    <property type="match status" value="1"/>
</dbReference>
<keyword evidence="11 12" id="KW-0472">Membrane</keyword>
<feature type="transmembrane region" description="Helical" evidence="12">
    <location>
        <begin position="36"/>
        <end position="58"/>
    </location>
</feature>
<dbReference type="GO" id="GO:0009055">
    <property type="term" value="F:electron transfer activity"/>
    <property type="evidence" value="ECO:0007669"/>
    <property type="project" value="UniProtKB-UniRule"/>
</dbReference>
<dbReference type="PIRSF" id="PIRSF006446">
    <property type="entry name" value="Cyt_quinol_oxidase_1"/>
    <property type="match status" value="1"/>
</dbReference>
<evidence type="ECO:0000313" key="13">
    <source>
        <dbReference type="EMBL" id="MBG0564594.1"/>
    </source>
</evidence>
<keyword evidence="7 12" id="KW-0479">Metal-binding</keyword>
<evidence type="ECO:0000256" key="10">
    <source>
        <dbReference type="ARBA" id="ARBA00023004"/>
    </source>
</evidence>
<sequence length="480" mass="52592">MRWELTALTHRGAVNPDLLAAPAQLLPAREQMALTLMFHIVFVPFGIALPTLMLIANYKGLKRNDTVALTLARRWSHAAGLTFAVGAASGTVLSFEMGLLWPGLTGRFGEVFGLPFAIEGVLFFLEAILVAVYIYGWRRVKPWTHFWLGLPIPFVAIGGAFSIISANAWMNQPTGFEIDANGQITNVDPIQAIFNDALPYEFAHFLVAAYMAAAFTVASIYVVGWLKGRRDRYHRLGILIPLTIGAVLVPVQFVVGDLTAVAVFKDQPVKFAAMEAVTTSGAHQPEVLFGRYDSATNTVDGGISIPGLNSWLAGGSTSTYVQGLDQVPAEDRPSNVNIVHWAFDVMVGIGTVLMLLSLWFGLAYWRKRDVPDNRLFLWFAASAGVLTYIAVEAGWIVTEVGRQPWIVYNIMRTEDAVTATGAGTLWISFTAIAVLYLSLAVGTVTVLRAMSRRWRDTDHTDDDLAVYGPRPAIDDTEVLR</sequence>
<keyword evidence="10 12" id="KW-0408">Iron</keyword>
<evidence type="ECO:0000256" key="1">
    <source>
        <dbReference type="ARBA" id="ARBA00004651"/>
    </source>
</evidence>
<dbReference type="GO" id="GO:0020037">
    <property type="term" value="F:heme binding"/>
    <property type="evidence" value="ECO:0007669"/>
    <property type="project" value="TreeGrafter"/>
</dbReference>
<dbReference type="AlphaFoldDB" id="A0A931C703"/>
<protein>
    <submittedName>
        <fullName evidence="13">Cytochrome ubiquinol oxidase subunit I</fullName>
    </submittedName>
</protein>
<keyword evidence="4 12" id="KW-1003">Cell membrane</keyword>
<comment type="similarity">
    <text evidence="2 12">Belongs to the cytochrome ubiquinol oxidase subunit 1 family.</text>
</comment>
<feature type="transmembrane region" description="Helical" evidence="12">
    <location>
        <begin position="338"/>
        <end position="363"/>
    </location>
</feature>
<keyword evidence="9 12" id="KW-1133">Transmembrane helix</keyword>
<dbReference type="GO" id="GO:0005886">
    <property type="term" value="C:plasma membrane"/>
    <property type="evidence" value="ECO:0007669"/>
    <property type="project" value="UniProtKB-SubCell"/>
</dbReference>